<dbReference type="InterPro" id="IPR000014">
    <property type="entry name" value="PAS"/>
</dbReference>
<dbReference type="InterPro" id="IPR013655">
    <property type="entry name" value="PAS_fold_3"/>
</dbReference>
<accession>A0ABW2UAY0</accession>
<dbReference type="InterPro" id="IPR035965">
    <property type="entry name" value="PAS-like_dom_sf"/>
</dbReference>
<comment type="catalytic activity">
    <reaction evidence="1">
        <text>ATP + protein L-histidine = ADP + protein N-phospho-L-histidine.</text>
        <dbReference type="EC" id="2.7.13.3"/>
    </reaction>
</comment>
<keyword evidence="5" id="KW-0418">Kinase</keyword>
<comment type="caution">
    <text evidence="7">The sequence shown here is derived from an EMBL/GenBank/DDBJ whole genome shotgun (WGS) entry which is preliminary data.</text>
</comment>
<keyword evidence="3" id="KW-0597">Phosphoprotein</keyword>
<evidence type="ECO:0000256" key="2">
    <source>
        <dbReference type="ARBA" id="ARBA00012438"/>
    </source>
</evidence>
<sequence length="158" mass="16918">MAGAKFVANVEGVTGASATGAATVQLAVMDVSALNAEVERRKRSEERLDLALAASNTGVWVWAFATNALEWDERAQACFGRPHDPNPTSFAVLQAAVYAPDVLPLQRALQAAIKRDQPLDIEFRVQWPDGTVHYLGAHGKVRSMPSASPSALSGWCTT</sequence>
<dbReference type="InterPro" id="IPR052162">
    <property type="entry name" value="Sensor_kinase/Photoreceptor"/>
</dbReference>
<reference evidence="8" key="1">
    <citation type="journal article" date="2019" name="Int. J. Syst. Evol. Microbiol.">
        <title>The Global Catalogue of Microorganisms (GCM) 10K type strain sequencing project: providing services to taxonomists for standard genome sequencing and annotation.</title>
        <authorList>
            <consortium name="The Broad Institute Genomics Platform"/>
            <consortium name="The Broad Institute Genome Sequencing Center for Infectious Disease"/>
            <person name="Wu L."/>
            <person name="Ma J."/>
        </authorList>
    </citation>
    <scope>NUCLEOTIDE SEQUENCE [LARGE SCALE GENOMIC DNA]</scope>
    <source>
        <strain evidence="8">JCM 19635</strain>
    </source>
</reference>
<name>A0ABW2UAY0_9BACT</name>
<organism evidence="7 8">
    <name type="scientific">Hymenobacter humi</name>
    <dbReference type="NCBI Taxonomy" id="1411620"/>
    <lineage>
        <taxon>Bacteria</taxon>
        <taxon>Pseudomonadati</taxon>
        <taxon>Bacteroidota</taxon>
        <taxon>Cytophagia</taxon>
        <taxon>Cytophagales</taxon>
        <taxon>Hymenobacteraceae</taxon>
        <taxon>Hymenobacter</taxon>
    </lineage>
</organism>
<dbReference type="SUPFAM" id="SSF55785">
    <property type="entry name" value="PYP-like sensor domain (PAS domain)"/>
    <property type="match status" value="1"/>
</dbReference>
<dbReference type="Gene3D" id="3.30.450.20">
    <property type="entry name" value="PAS domain"/>
    <property type="match status" value="1"/>
</dbReference>
<evidence type="ECO:0000256" key="1">
    <source>
        <dbReference type="ARBA" id="ARBA00000085"/>
    </source>
</evidence>
<evidence type="ECO:0000313" key="7">
    <source>
        <dbReference type="EMBL" id="MFC7669562.1"/>
    </source>
</evidence>
<evidence type="ECO:0000256" key="3">
    <source>
        <dbReference type="ARBA" id="ARBA00022553"/>
    </source>
</evidence>
<dbReference type="EMBL" id="JBHTEK010000001">
    <property type="protein sequence ID" value="MFC7669562.1"/>
    <property type="molecule type" value="Genomic_DNA"/>
</dbReference>
<evidence type="ECO:0000259" key="6">
    <source>
        <dbReference type="Pfam" id="PF08447"/>
    </source>
</evidence>
<dbReference type="PANTHER" id="PTHR43304">
    <property type="entry name" value="PHYTOCHROME-LIKE PROTEIN CPH1"/>
    <property type="match status" value="1"/>
</dbReference>
<protein>
    <recommendedName>
        <fullName evidence="2">histidine kinase</fullName>
        <ecNumber evidence="2">2.7.13.3</ecNumber>
    </recommendedName>
</protein>
<proteinExistence type="predicted"/>
<gene>
    <name evidence="7" type="ORF">ACFQT0_21000</name>
</gene>
<keyword evidence="8" id="KW-1185">Reference proteome</keyword>
<feature type="domain" description="PAS fold-3" evidence="6">
    <location>
        <begin position="69"/>
        <end position="152"/>
    </location>
</feature>
<dbReference type="PANTHER" id="PTHR43304:SF1">
    <property type="entry name" value="PAC DOMAIN-CONTAINING PROTEIN"/>
    <property type="match status" value="1"/>
</dbReference>
<keyword evidence="4" id="KW-0808">Transferase</keyword>
<evidence type="ECO:0000256" key="4">
    <source>
        <dbReference type="ARBA" id="ARBA00022679"/>
    </source>
</evidence>
<dbReference type="Pfam" id="PF08447">
    <property type="entry name" value="PAS_3"/>
    <property type="match status" value="1"/>
</dbReference>
<dbReference type="CDD" id="cd00130">
    <property type="entry name" value="PAS"/>
    <property type="match status" value="1"/>
</dbReference>
<evidence type="ECO:0000256" key="5">
    <source>
        <dbReference type="ARBA" id="ARBA00022777"/>
    </source>
</evidence>
<dbReference type="EC" id="2.7.13.3" evidence="2"/>
<dbReference type="Proteomes" id="UP001596513">
    <property type="component" value="Unassembled WGS sequence"/>
</dbReference>
<dbReference type="RefSeq" id="WP_380205055.1">
    <property type="nucleotide sequence ID" value="NZ_JBHTEK010000001.1"/>
</dbReference>
<evidence type="ECO:0000313" key="8">
    <source>
        <dbReference type="Proteomes" id="UP001596513"/>
    </source>
</evidence>